<keyword evidence="3" id="KW-0472">Membrane</keyword>
<dbReference type="InterPro" id="IPR025564">
    <property type="entry name" value="CAAD_dom"/>
</dbReference>
<evidence type="ECO:0000256" key="2">
    <source>
        <dbReference type="SAM" id="Coils"/>
    </source>
</evidence>
<reference evidence="5" key="1">
    <citation type="journal article" date="2022" name="Plant J.">
        <title>Strategies of tolerance reflected in two North American maple genomes.</title>
        <authorList>
            <person name="McEvoy S.L."/>
            <person name="Sezen U.U."/>
            <person name="Trouern-Trend A."/>
            <person name="McMahon S.M."/>
            <person name="Schaberg P.G."/>
            <person name="Yang J."/>
            <person name="Wegrzyn J.L."/>
            <person name="Swenson N.G."/>
        </authorList>
    </citation>
    <scope>NUCLEOTIDE SEQUENCE</scope>
    <source>
        <strain evidence="5">91603</strain>
    </source>
</reference>
<comment type="subcellular location">
    <subcellularLocation>
        <location evidence="1">Membrane</location>
        <topology evidence="1">Multi-pass membrane protein</topology>
    </subcellularLocation>
</comment>
<reference evidence="5" key="2">
    <citation type="submission" date="2023-02" db="EMBL/GenBank/DDBJ databases">
        <authorList>
            <person name="Swenson N.G."/>
            <person name="Wegrzyn J.L."/>
            <person name="Mcevoy S.L."/>
        </authorList>
    </citation>
    <scope>NUCLEOTIDE SEQUENCE</scope>
    <source>
        <strain evidence="5">91603</strain>
        <tissue evidence="5">Leaf</tissue>
    </source>
</reference>
<feature type="coiled-coil region" evidence="2">
    <location>
        <begin position="241"/>
        <end position="268"/>
    </location>
</feature>
<sequence length="288" mass="32730">MDRLFCRLELGYGSPFGSHNGLPIEVHSGVTCTFDSRSRFIHTRQLLHSVLSVDYEPPINIMELCTVQAAVSNLPNNNRFLTARYQALVRTRNSLFLKQTPLSRSGYGLRSRIVYYTNPLPRATSEETSNGANQYVGDKRDGIVTLEDVPPVERNVYSESLATELPKEESPVDEQTNELLDKLNIKFDSEDTYSILIFAGGALVSLWLTFAVVGAIDSIPLFPKLMEVVGLGYTFWFTSRYLLFKKNRDELAAKIEELKEQISNWFVRNLKGKINCYSIFIHNILGFR</sequence>
<dbReference type="PANTHER" id="PTHR33222:SF2">
    <property type="entry name" value="PROTEIN CURVATURE THYLAKOID 1D, CHLOROPLASTIC"/>
    <property type="match status" value="1"/>
</dbReference>
<comment type="caution">
    <text evidence="5">The sequence shown here is derived from an EMBL/GenBank/DDBJ whole genome shotgun (WGS) entry which is preliminary data.</text>
</comment>
<gene>
    <name evidence="5" type="ORF">LWI28_028253</name>
</gene>
<organism evidence="5 6">
    <name type="scientific">Acer negundo</name>
    <name type="common">Box elder</name>
    <dbReference type="NCBI Taxonomy" id="4023"/>
    <lineage>
        <taxon>Eukaryota</taxon>
        <taxon>Viridiplantae</taxon>
        <taxon>Streptophyta</taxon>
        <taxon>Embryophyta</taxon>
        <taxon>Tracheophyta</taxon>
        <taxon>Spermatophyta</taxon>
        <taxon>Magnoliopsida</taxon>
        <taxon>eudicotyledons</taxon>
        <taxon>Gunneridae</taxon>
        <taxon>Pentapetalae</taxon>
        <taxon>rosids</taxon>
        <taxon>malvids</taxon>
        <taxon>Sapindales</taxon>
        <taxon>Sapindaceae</taxon>
        <taxon>Hippocastanoideae</taxon>
        <taxon>Acereae</taxon>
        <taxon>Acer</taxon>
    </lineage>
</organism>
<feature type="transmembrane region" description="Helical" evidence="3">
    <location>
        <begin position="193"/>
        <end position="216"/>
    </location>
</feature>
<proteinExistence type="predicted"/>
<dbReference type="GO" id="GO:0009535">
    <property type="term" value="C:chloroplast thylakoid membrane"/>
    <property type="evidence" value="ECO:0007669"/>
    <property type="project" value="TreeGrafter"/>
</dbReference>
<name>A0AAD5IKX7_ACENE</name>
<dbReference type="PANTHER" id="PTHR33222">
    <property type="match status" value="1"/>
</dbReference>
<dbReference type="InterPro" id="IPR033344">
    <property type="entry name" value="CURT1"/>
</dbReference>
<accession>A0AAD5IKX7</accession>
<dbReference type="EMBL" id="JAJSOW010000105">
    <property type="protein sequence ID" value="KAI9166224.1"/>
    <property type="molecule type" value="Genomic_DNA"/>
</dbReference>
<keyword evidence="3" id="KW-1133">Transmembrane helix</keyword>
<evidence type="ECO:0000256" key="3">
    <source>
        <dbReference type="SAM" id="Phobius"/>
    </source>
</evidence>
<dbReference type="AlphaFoldDB" id="A0AAD5IKX7"/>
<feature type="domain" description="Cyanobacterial aminoacyl-tRNA synthetase CAAD" evidence="4">
    <location>
        <begin position="189"/>
        <end position="262"/>
    </location>
</feature>
<keyword evidence="2" id="KW-0175">Coiled coil</keyword>
<evidence type="ECO:0000313" key="6">
    <source>
        <dbReference type="Proteomes" id="UP001064489"/>
    </source>
</evidence>
<evidence type="ECO:0000259" key="4">
    <source>
        <dbReference type="Pfam" id="PF14159"/>
    </source>
</evidence>
<dbReference type="Pfam" id="PF14159">
    <property type="entry name" value="CAAD"/>
    <property type="match status" value="1"/>
</dbReference>
<keyword evidence="3" id="KW-0812">Transmembrane</keyword>
<protein>
    <recommendedName>
        <fullName evidence="4">Cyanobacterial aminoacyl-tRNA synthetase CAAD domain-containing protein</fullName>
    </recommendedName>
</protein>
<evidence type="ECO:0000313" key="5">
    <source>
        <dbReference type="EMBL" id="KAI9166224.1"/>
    </source>
</evidence>
<dbReference type="Proteomes" id="UP001064489">
    <property type="component" value="Chromosome 10"/>
</dbReference>
<keyword evidence="6" id="KW-1185">Reference proteome</keyword>
<evidence type="ECO:0000256" key="1">
    <source>
        <dbReference type="ARBA" id="ARBA00004141"/>
    </source>
</evidence>
<feature type="transmembrane region" description="Helical" evidence="3">
    <location>
        <begin position="228"/>
        <end position="244"/>
    </location>
</feature>